<evidence type="ECO:0000313" key="2">
    <source>
        <dbReference type="Proteomes" id="UP001597183"/>
    </source>
</evidence>
<dbReference type="RefSeq" id="WP_317796474.1">
    <property type="nucleotide sequence ID" value="NZ_AP028461.1"/>
</dbReference>
<dbReference type="EMBL" id="JBHTMK010000034">
    <property type="protein sequence ID" value="MFD1368254.1"/>
    <property type="molecule type" value="Genomic_DNA"/>
</dbReference>
<evidence type="ECO:0000313" key="1">
    <source>
        <dbReference type="EMBL" id="MFD1368254.1"/>
    </source>
</evidence>
<proteinExistence type="predicted"/>
<dbReference type="PANTHER" id="PTHR23026">
    <property type="entry name" value="NADPH NITROREDUCTASE"/>
    <property type="match status" value="1"/>
</dbReference>
<dbReference type="Proteomes" id="UP001597183">
    <property type="component" value="Unassembled WGS sequence"/>
</dbReference>
<reference evidence="2" key="1">
    <citation type="journal article" date="2019" name="Int. J. Syst. Evol. Microbiol.">
        <title>The Global Catalogue of Microorganisms (GCM) 10K type strain sequencing project: providing services to taxonomists for standard genome sequencing and annotation.</title>
        <authorList>
            <consortium name="The Broad Institute Genomics Platform"/>
            <consortium name="The Broad Institute Genome Sequencing Center for Infectious Disease"/>
            <person name="Wu L."/>
            <person name="Ma J."/>
        </authorList>
    </citation>
    <scope>NUCLEOTIDE SEQUENCE [LARGE SCALE GENOMIC DNA]</scope>
    <source>
        <strain evidence="2">CCM 7526</strain>
    </source>
</reference>
<protein>
    <submittedName>
        <fullName evidence="1">Acg family FMN-binding oxidoreductase</fullName>
    </submittedName>
</protein>
<accession>A0ABW4ACA4</accession>
<organism evidence="1 2">
    <name type="scientific">Actinoplanes sichuanensis</name>
    <dbReference type="NCBI Taxonomy" id="512349"/>
    <lineage>
        <taxon>Bacteria</taxon>
        <taxon>Bacillati</taxon>
        <taxon>Actinomycetota</taxon>
        <taxon>Actinomycetes</taxon>
        <taxon>Micromonosporales</taxon>
        <taxon>Micromonosporaceae</taxon>
        <taxon>Actinoplanes</taxon>
    </lineage>
</organism>
<dbReference type="SUPFAM" id="SSF55469">
    <property type="entry name" value="FMN-dependent nitroreductase-like"/>
    <property type="match status" value="1"/>
</dbReference>
<dbReference type="InterPro" id="IPR050627">
    <property type="entry name" value="Nitroreductase/BluB"/>
</dbReference>
<name>A0ABW4ACA4_9ACTN</name>
<comment type="caution">
    <text evidence="1">The sequence shown here is derived from an EMBL/GenBank/DDBJ whole genome shotgun (WGS) entry which is preliminary data.</text>
</comment>
<dbReference type="InterPro" id="IPR000415">
    <property type="entry name" value="Nitroreductase-like"/>
</dbReference>
<keyword evidence="2" id="KW-1185">Reference proteome</keyword>
<dbReference type="NCBIfam" id="NF047509">
    <property type="entry name" value="Rv3131_FMN_oxido"/>
    <property type="match status" value="1"/>
</dbReference>
<sequence>MIVDDSVQQRLLLEECVRAATLAPSLHNSQPWRFRIGAGVVDVLADPGRRLDVLDPGGRELMISVGAAVFNLRLRLRAEGRLPAPAYFPDPDQPDLVARVTVGDTVPAPGDVLRLAAAIEHRHTNRQPFARAVIPADIVESMTAAAAVEQATLTVADPVSRNAIIALSQVADRRLRATGGYRAELARWTTHRLPHRDGVPQTAVGPWDALETMPIRDFGLLQPSPARPAEAFEPYPVIMVLATAGDDHPAWLRAGQALQRVLLTATWHNLATTPISQPVEIPAIREQLSDTGSGVWAQMVLRAGYGRPTVSTPRRPLGDVIDD</sequence>
<gene>
    <name evidence="1" type="ORF">ACFQ5G_23115</name>
</gene>
<dbReference type="Gene3D" id="3.40.109.10">
    <property type="entry name" value="NADH Oxidase"/>
    <property type="match status" value="2"/>
</dbReference>
<dbReference type="PANTHER" id="PTHR23026:SF123">
    <property type="entry name" value="NAD(P)H NITROREDUCTASE RV3131-RELATED"/>
    <property type="match status" value="1"/>
</dbReference>